<accession>A0ABS5I6H4</accession>
<evidence type="ECO:0000313" key="3">
    <source>
        <dbReference type="Proteomes" id="UP000811844"/>
    </source>
</evidence>
<dbReference type="Proteomes" id="UP000811844">
    <property type="component" value="Unassembled WGS sequence"/>
</dbReference>
<dbReference type="Pfam" id="PF03167">
    <property type="entry name" value="UDG"/>
    <property type="match status" value="1"/>
</dbReference>
<sequence>MNSADVEFSYLLGQISQCQQCGSALSHGARPIVQAHPQARILIVGQAPGLAVHQTGIPFNDASGERLRQWLAIDKASFYNPKKVAIVPMGFCYPGKGVSGDLPPRKECAPLWHQPLLAYLTQIQLTIVIGQYALKYHLPEIRLGLTDAVKNWQQFNESILVLPHPSPRNNIWLAKNPWFDAQVLPVLKQRVKAALEK</sequence>
<evidence type="ECO:0000259" key="1">
    <source>
        <dbReference type="SMART" id="SM00986"/>
    </source>
</evidence>
<dbReference type="Gene3D" id="3.40.470.10">
    <property type="entry name" value="Uracil-DNA glycosylase-like domain"/>
    <property type="match status" value="1"/>
</dbReference>
<dbReference type="RefSeq" id="WP_153665250.1">
    <property type="nucleotide sequence ID" value="NZ_JAAIKR010000014.1"/>
</dbReference>
<reference evidence="2 3" key="1">
    <citation type="submission" date="2020-02" db="EMBL/GenBank/DDBJ databases">
        <title>Shewanella WXL01 sp. nov., a marine bacterium isolated from green algae in Luhuitou Fringing Reef (Northern South China Sea).</title>
        <authorList>
            <person name="Wang X."/>
        </authorList>
    </citation>
    <scope>NUCLEOTIDE SEQUENCE [LARGE SCALE GENOMIC DNA]</scope>
    <source>
        <strain evidence="2 3">MCCC 1A01895</strain>
    </source>
</reference>
<name>A0ABS5I6H4_9GAMM</name>
<dbReference type="SMART" id="SM00986">
    <property type="entry name" value="UDG"/>
    <property type="match status" value="1"/>
</dbReference>
<keyword evidence="3" id="KW-1185">Reference proteome</keyword>
<comment type="caution">
    <text evidence="2">The sequence shown here is derived from an EMBL/GenBank/DDBJ whole genome shotgun (WGS) entry which is preliminary data.</text>
</comment>
<gene>
    <name evidence="2" type="ORF">G3R48_13430</name>
</gene>
<feature type="domain" description="Uracil-DNA glycosylase-like" evidence="1">
    <location>
        <begin position="32"/>
        <end position="188"/>
    </location>
</feature>
<evidence type="ECO:0000313" key="2">
    <source>
        <dbReference type="EMBL" id="MBR9728980.1"/>
    </source>
</evidence>
<dbReference type="SMART" id="SM00987">
    <property type="entry name" value="UreE_C"/>
    <property type="match status" value="1"/>
</dbReference>
<dbReference type="EMBL" id="JAAIKR010000014">
    <property type="protein sequence ID" value="MBR9728980.1"/>
    <property type="molecule type" value="Genomic_DNA"/>
</dbReference>
<dbReference type="InterPro" id="IPR047124">
    <property type="entry name" value="HI_0220.2"/>
</dbReference>
<dbReference type="PANTHER" id="PTHR42160:SF1">
    <property type="entry name" value="URACIL-DNA GLYCOSYLASE SUPERFAMILY PROTEIN"/>
    <property type="match status" value="1"/>
</dbReference>
<protein>
    <submittedName>
        <fullName evidence="2">Uracil-DNA glycosylase family protein</fullName>
    </submittedName>
</protein>
<proteinExistence type="predicted"/>
<dbReference type="CDD" id="cd10033">
    <property type="entry name" value="UDG_like"/>
    <property type="match status" value="1"/>
</dbReference>
<dbReference type="InterPro" id="IPR005122">
    <property type="entry name" value="Uracil-DNA_glycosylase-like"/>
</dbReference>
<organism evidence="2 3">
    <name type="scientific">Shewanella intestini</name>
    <dbReference type="NCBI Taxonomy" id="2017544"/>
    <lineage>
        <taxon>Bacteria</taxon>
        <taxon>Pseudomonadati</taxon>
        <taxon>Pseudomonadota</taxon>
        <taxon>Gammaproteobacteria</taxon>
        <taxon>Alteromonadales</taxon>
        <taxon>Shewanellaceae</taxon>
        <taxon>Shewanella</taxon>
    </lineage>
</organism>
<dbReference type="SUPFAM" id="SSF52141">
    <property type="entry name" value="Uracil-DNA glycosylase-like"/>
    <property type="match status" value="1"/>
</dbReference>
<dbReference type="PANTHER" id="PTHR42160">
    <property type="entry name" value="URACIL-DNA GLYCOSYLASE SUPERFAMILY PROTEIN"/>
    <property type="match status" value="1"/>
</dbReference>
<dbReference type="InterPro" id="IPR036895">
    <property type="entry name" value="Uracil-DNA_glycosylase-like_sf"/>
</dbReference>